<dbReference type="Proteomes" id="UP000771749">
    <property type="component" value="Unassembled WGS sequence"/>
</dbReference>
<dbReference type="InterPro" id="IPR014030">
    <property type="entry name" value="Ketoacyl_synth_N"/>
</dbReference>
<evidence type="ECO:0000256" key="1">
    <source>
        <dbReference type="ARBA" id="ARBA00008467"/>
    </source>
</evidence>
<dbReference type="EMBL" id="JADIMJ010000081">
    <property type="protein sequence ID" value="MBO8454153.1"/>
    <property type="molecule type" value="Genomic_DNA"/>
</dbReference>
<dbReference type="CDD" id="cd00834">
    <property type="entry name" value="KAS_I_II"/>
    <property type="match status" value="1"/>
</dbReference>
<dbReference type="InterPro" id="IPR016039">
    <property type="entry name" value="Thiolase-like"/>
</dbReference>
<evidence type="ECO:0000256" key="3">
    <source>
        <dbReference type="RuleBase" id="RU003694"/>
    </source>
</evidence>
<gene>
    <name evidence="5" type="ORF">IAC07_05445</name>
</gene>
<protein>
    <submittedName>
        <fullName evidence="5">Beta-ketoacyl-[acyl-carrier-protein] synthase family protein</fullName>
    </submittedName>
</protein>
<proteinExistence type="inferred from homology"/>
<dbReference type="SUPFAM" id="SSF53901">
    <property type="entry name" value="Thiolase-like"/>
    <property type="match status" value="2"/>
</dbReference>
<evidence type="ECO:0000259" key="4">
    <source>
        <dbReference type="PROSITE" id="PS52004"/>
    </source>
</evidence>
<dbReference type="Pfam" id="PF02801">
    <property type="entry name" value="Ketoacyl-synt_C"/>
    <property type="match status" value="1"/>
</dbReference>
<dbReference type="SMART" id="SM00825">
    <property type="entry name" value="PKS_KS"/>
    <property type="match status" value="1"/>
</dbReference>
<dbReference type="GO" id="GO:0004315">
    <property type="term" value="F:3-oxoacyl-[acyl-carrier-protein] synthase activity"/>
    <property type="evidence" value="ECO:0007669"/>
    <property type="project" value="InterPro"/>
</dbReference>
<dbReference type="PANTHER" id="PTHR11712:SF320">
    <property type="entry name" value="BETA-KETOACYL SYNTHASE"/>
    <property type="match status" value="1"/>
</dbReference>
<accession>A0A940DN54</accession>
<dbReference type="Gene3D" id="3.40.47.10">
    <property type="match status" value="1"/>
</dbReference>
<sequence length="394" mass="41397">MTEILVTGLGAVSAIGTDVRENLASLRESRHGIGPVMHFRTSLDCPAGEVRADNSELKAMLGIPARKTVSRTALLGLMAAAEALKDSSADISGSRTGLIAATSAGGMDLTEDFYPEFMADNAAGRLRNVAMHDCGASTDFIAGKLGIKGFVTTISTACSSAGNAVMLGGRLIRQGLLDTVIVGGMDALCRFTLNGFNSLMILDRNHCRPMDDARNGLNLGEGAGFLVLQSEQSARKAPYCRLKGFSNVNEAFHQTGSSPDGEGAYMSMTAAMRDAGIGPGDVDYINVHGTGTPQNDLSESVAIRRIFGDRPPMFSSVKPFIGHTLGASEGIEAVYSVLSVSEGAVWPNLNFAVPMPETGLVPELSCRTGLEIRNVLSNSFGFGGNDSTLVFSRC</sequence>
<keyword evidence="2 3" id="KW-0808">Transferase</keyword>
<dbReference type="Pfam" id="PF00109">
    <property type="entry name" value="ketoacyl-synt"/>
    <property type="match status" value="1"/>
</dbReference>
<name>A0A940DN54_9BACT</name>
<organism evidence="5 6">
    <name type="scientific">Candidatus Cryptobacteroides gallistercoris</name>
    <dbReference type="NCBI Taxonomy" id="2840765"/>
    <lineage>
        <taxon>Bacteria</taxon>
        <taxon>Pseudomonadati</taxon>
        <taxon>Bacteroidota</taxon>
        <taxon>Bacteroidia</taxon>
        <taxon>Bacteroidales</taxon>
        <taxon>Candidatus Cryptobacteroides</taxon>
    </lineage>
</organism>
<dbReference type="PROSITE" id="PS00606">
    <property type="entry name" value="KS3_1"/>
    <property type="match status" value="1"/>
</dbReference>
<dbReference type="InterPro" id="IPR000794">
    <property type="entry name" value="Beta-ketoacyl_synthase"/>
</dbReference>
<dbReference type="GO" id="GO:0006633">
    <property type="term" value="P:fatty acid biosynthetic process"/>
    <property type="evidence" value="ECO:0007669"/>
    <property type="project" value="InterPro"/>
</dbReference>
<evidence type="ECO:0000313" key="6">
    <source>
        <dbReference type="Proteomes" id="UP000771749"/>
    </source>
</evidence>
<dbReference type="InterPro" id="IPR018201">
    <property type="entry name" value="Ketoacyl_synth_AS"/>
</dbReference>
<evidence type="ECO:0000313" key="5">
    <source>
        <dbReference type="EMBL" id="MBO8454153.1"/>
    </source>
</evidence>
<feature type="domain" description="Ketosynthase family 3 (KS3)" evidence="4">
    <location>
        <begin position="1"/>
        <end position="393"/>
    </location>
</feature>
<dbReference type="PANTHER" id="PTHR11712">
    <property type="entry name" value="POLYKETIDE SYNTHASE-RELATED"/>
    <property type="match status" value="1"/>
</dbReference>
<reference evidence="5" key="1">
    <citation type="submission" date="2020-10" db="EMBL/GenBank/DDBJ databases">
        <authorList>
            <person name="Gilroy R."/>
        </authorList>
    </citation>
    <scope>NUCLEOTIDE SEQUENCE</scope>
    <source>
        <strain evidence="5">F1-3629</strain>
    </source>
</reference>
<dbReference type="GO" id="GO:0005829">
    <property type="term" value="C:cytosol"/>
    <property type="evidence" value="ECO:0007669"/>
    <property type="project" value="TreeGrafter"/>
</dbReference>
<comment type="similarity">
    <text evidence="1 3">Belongs to the thiolase-like superfamily. Beta-ketoacyl-ACP synthases family.</text>
</comment>
<dbReference type="InterPro" id="IPR014031">
    <property type="entry name" value="Ketoacyl_synth_C"/>
</dbReference>
<evidence type="ECO:0000256" key="2">
    <source>
        <dbReference type="ARBA" id="ARBA00022679"/>
    </source>
</evidence>
<dbReference type="PROSITE" id="PS52004">
    <property type="entry name" value="KS3_2"/>
    <property type="match status" value="1"/>
</dbReference>
<reference evidence="5" key="2">
    <citation type="journal article" date="2021" name="PeerJ">
        <title>Extensive microbial diversity within the chicken gut microbiome revealed by metagenomics and culture.</title>
        <authorList>
            <person name="Gilroy R."/>
            <person name="Ravi A."/>
            <person name="Getino M."/>
            <person name="Pursley I."/>
            <person name="Horton D.L."/>
            <person name="Alikhan N.F."/>
            <person name="Baker D."/>
            <person name="Gharbi K."/>
            <person name="Hall N."/>
            <person name="Watson M."/>
            <person name="Adriaenssens E.M."/>
            <person name="Foster-Nyarko E."/>
            <person name="Jarju S."/>
            <person name="Secka A."/>
            <person name="Antonio M."/>
            <person name="Oren A."/>
            <person name="Chaudhuri R.R."/>
            <person name="La Ragione R."/>
            <person name="Hildebrand F."/>
            <person name="Pallen M.J."/>
        </authorList>
    </citation>
    <scope>NUCLEOTIDE SEQUENCE</scope>
    <source>
        <strain evidence="5">F1-3629</strain>
    </source>
</reference>
<dbReference type="AlphaFoldDB" id="A0A940DN54"/>
<comment type="caution">
    <text evidence="5">The sequence shown here is derived from an EMBL/GenBank/DDBJ whole genome shotgun (WGS) entry which is preliminary data.</text>
</comment>
<dbReference type="InterPro" id="IPR020841">
    <property type="entry name" value="PKS_Beta-ketoAc_synthase_dom"/>
</dbReference>